<dbReference type="EMBL" id="AP021875">
    <property type="protein sequence ID" value="BBO72685.1"/>
    <property type="molecule type" value="Genomic_DNA"/>
</dbReference>
<keyword evidence="2" id="KW-0378">Hydrolase</keyword>
<proteinExistence type="inferred from homology"/>
<comment type="similarity">
    <text evidence="1">Belongs to the 'GDXG' lipolytic enzyme family.</text>
</comment>
<dbReference type="InterPro" id="IPR050300">
    <property type="entry name" value="GDXG_lipolytic_enzyme"/>
</dbReference>
<dbReference type="OrthoDB" id="24847at2"/>
<dbReference type="KEGG" id="dwd:DSCW_01020"/>
<evidence type="ECO:0000259" key="3">
    <source>
        <dbReference type="Pfam" id="PF07859"/>
    </source>
</evidence>
<reference evidence="5 6" key="1">
    <citation type="submission" date="2019-11" db="EMBL/GenBank/DDBJ databases">
        <title>Comparative genomics of hydrocarbon-degrading Desulfosarcina strains.</title>
        <authorList>
            <person name="Watanabe M."/>
            <person name="Kojima H."/>
            <person name="Fukui M."/>
        </authorList>
    </citation>
    <scope>NUCLEOTIDE SEQUENCE [LARGE SCALE GENOMIC DNA]</scope>
    <source>
        <strain evidence="5 6">PP31</strain>
    </source>
</reference>
<dbReference type="SUPFAM" id="SSF53474">
    <property type="entry name" value="alpha/beta-Hydrolases"/>
    <property type="match status" value="1"/>
</dbReference>
<organism evidence="5 6">
    <name type="scientific">Desulfosarcina widdelii</name>
    <dbReference type="NCBI Taxonomy" id="947919"/>
    <lineage>
        <taxon>Bacteria</taxon>
        <taxon>Pseudomonadati</taxon>
        <taxon>Thermodesulfobacteriota</taxon>
        <taxon>Desulfobacteria</taxon>
        <taxon>Desulfobacterales</taxon>
        <taxon>Desulfosarcinaceae</taxon>
        <taxon>Desulfosarcina</taxon>
    </lineage>
</organism>
<evidence type="ECO:0000313" key="6">
    <source>
        <dbReference type="Proteomes" id="UP000427769"/>
    </source>
</evidence>
<protein>
    <submittedName>
        <fullName evidence="5">Acetylesterase</fullName>
    </submittedName>
</protein>
<evidence type="ECO:0000313" key="5">
    <source>
        <dbReference type="EMBL" id="BBO76235.1"/>
    </source>
</evidence>
<gene>
    <name evidence="5" type="primary">bah_2</name>
    <name evidence="4" type="synonym">bah_1</name>
    <name evidence="4" type="ORF">DSCW_01020</name>
    <name evidence="5" type="ORF">DSCW_36520</name>
</gene>
<dbReference type="GO" id="GO:0004806">
    <property type="term" value="F:triacylglycerol lipase activity"/>
    <property type="evidence" value="ECO:0007669"/>
    <property type="project" value="TreeGrafter"/>
</dbReference>
<name>A0A5K7Z697_9BACT</name>
<keyword evidence="6" id="KW-1185">Reference proteome</keyword>
<dbReference type="KEGG" id="dwd:DSCW_36520"/>
<dbReference type="InterPro" id="IPR029058">
    <property type="entry name" value="AB_hydrolase_fold"/>
</dbReference>
<dbReference type="Proteomes" id="UP000427769">
    <property type="component" value="Chromosome"/>
</dbReference>
<dbReference type="EMBL" id="AP021875">
    <property type="protein sequence ID" value="BBO76235.1"/>
    <property type="molecule type" value="Genomic_DNA"/>
</dbReference>
<evidence type="ECO:0000256" key="1">
    <source>
        <dbReference type="ARBA" id="ARBA00010515"/>
    </source>
</evidence>
<dbReference type="Pfam" id="PF07859">
    <property type="entry name" value="Abhydrolase_3"/>
    <property type="match status" value="1"/>
</dbReference>
<dbReference type="Gene3D" id="3.40.50.1820">
    <property type="entry name" value="alpha/beta hydrolase"/>
    <property type="match status" value="1"/>
</dbReference>
<accession>A0A5K7Z697</accession>
<evidence type="ECO:0000256" key="2">
    <source>
        <dbReference type="ARBA" id="ARBA00022801"/>
    </source>
</evidence>
<dbReference type="PANTHER" id="PTHR48081:SF30">
    <property type="entry name" value="ACETYL-HYDROLASE LIPR-RELATED"/>
    <property type="match status" value="1"/>
</dbReference>
<feature type="domain" description="Alpha/beta hydrolase fold-3" evidence="3">
    <location>
        <begin position="72"/>
        <end position="267"/>
    </location>
</feature>
<evidence type="ECO:0000313" key="4">
    <source>
        <dbReference type="EMBL" id="BBO72685.1"/>
    </source>
</evidence>
<sequence>MLANWLVKSAIRFQVRKAYAGGFNLDGWRAFMRGLGMFARIPKGITVESVDFGSIRAMHFYPIDPIQNCAAVYFHGGLYVGGRPHDYREMVARLSCECNCSIYAVDYRLAPENPFPAAVEDARAALAYINSIYDRTAVLGDSAGAGLAMAVMRADSVSALPVAGVLLSPMVDLTLSGRSIEERAGRDPLFRRQALESAVYMYLGDHSAEDPDVSPLFADLSGYPPLQIHIGTEEMLFDDAKRLAENAQRAGIEAELCEWDGMIHDFQLAARMLKEGRESISLIGKFLRSRMSASD</sequence>
<dbReference type="RefSeq" id="WP_155301867.1">
    <property type="nucleotide sequence ID" value="NZ_AP021875.1"/>
</dbReference>
<dbReference type="PANTHER" id="PTHR48081">
    <property type="entry name" value="AB HYDROLASE SUPERFAMILY PROTEIN C4A8.06C"/>
    <property type="match status" value="1"/>
</dbReference>
<dbReference type="AlphaFoldDB" id="A0A5K7Z697"/>
<dbReference type="InterPro" id="IPR013094">
    <property type="entry name" value="AB_hydrolase_3"/>
</dbReference>